<name>A0AAV4W3V8_9ARAC</name>
<comment type="caution">
    <text evidence="1">The sequence shown here is derived from an EMBL/GenBank/DDBJ whole genome shotgun (WGS) entry which is preliminary data.</text>
</comment>
<evidence type="ECO:0000313" key="2">
    <source>
        <dbReference type="Proteomes" id="UP001054837"/>
    </source>
</evidence>
<protein>
    <submittedName>
        <fullName evidence="1">Uncharacterized protein</fullName>
    </submittedName>
</protein>
<gene>
    <name evidence="1" type="primary">AVEN_72009_1</name>
    <name evidence="1" type="ORF">CDAR_41121</name>
</gene>
<organism evidence="1 2">
    <name type="scientific">Caerostris darwini</name>
    <dbReference type="NCBI Taxonomy" id="1538125"/>
    <lineage>
        <taxon>Eukaryota</taxon>
        <taxon>Metazoa</taxon>
        <taxon>Ecdysozoa</taxon>
        <taxon>Arthropoda</taxon>
        <taxon>Chelicerata</taxon>
        <taxon>Arachnida</taxon>
        <taxon>Araneae</taxon>
        <taxon>Araneomorphae</taxon>
        <taxon>Entelegynae</taxon>
        <taxon>Araneoidea</taxon>
        <taxon>Araneidae</taxon>
        <taxon>Caerostris</taxon>
    </lineage>
</organism>
<accession>A0AAV4W3V8</accession>
<sequence length="87" mass="9730">MCMDICKCRDVIECQKGTIVFGLAHGHTVSSVAGFIDVSQRAVEQVCKQWCNTSGHETQRQNCGSKTNLIRGWEGDWSRVSRLVNQT</sequence>
<dbReference type="EMBL" id="BPLQ01014045">
    <property type="protein sequence ID" value="GIY76730.1"/>
    <property type="molecule type" value="Genomic_DNA"/>
</dbReference>
<proteinExistence type="predicted"/>
<keyword evidence="2" id="KW-1185">Reference proteome</keyword>
<evidence type="ECO:0000313" key="1">
    <source>
        <dbReference type="EMBL" id="GIY76730.1"/>
    </source>
</evidence>
<dbReference type="Proteomes" id="UP001054837">
    <property type="component" value="Unassembled WGS sequence"/>
</dbReference>
<reference evidence="1 2" key="1">
    <citation type="submission" date="2021-06" db="EMBL/GenBank/DDBJ databases">
        <title>Caerostris darwini draft genome.</title>
        <authorList>
            <person name="Kono N."/>
            <person name="Arakawa K."/>
        </authorList>
    </citation>
    <scope>NUCLEOTIDE SEQUENCE [LARGE SCALE GENOMIC DNA]</scope>
</reference>
<dbReference type="AlphaFoldDB" id="A0AAV4W3V8"/>